<evidence type="ECO:0000313" key="2">
    <source>
        <dbReference type="Proteomes" id="UP001234297"/>
    </source>
</evidence>
<comment type="caution">
    <text evidence="1">The sequence shown here is derived from an EMBL/GenBank/DDBJ whole genome shotgun (WGS) entry which is preliminary data.</text>
</comment>
<dbReference type="EMBL" id="CM056815">
    <property type="protein sequence ID" value="KAJ8628818.1"/>
    <property type="molecule type" value="Genomic_DNA"/>
</dbReference>
<reference evidence="1 2" key="1">
    <citation type="journal article" date="2022" name="Hortic Res">
        <title>A haplotype resolved chromosomal level avocado genome allows analysis of novel avocado genes.</title>
        <authorList>
            <person name="Nath O."/>
            <person name="Fletcher S.J."/>
            <person name="Hayward A."/>
            <person name="Shaw L.M."/>
            <person name="Masouleh A.K."/>
            <person name="Furtado A."/>
            <person name="Henry R.J."/>
            <person name="Mitter N."/>
        </authorList>
    </citation>
    <scope>NUCLEOTIDE SEQUENCE [LARGE SCALE GENOMIC DNA]</scope>
    <source>
        <strain evidence="2">cv. Hass</strain>
    </source>
</reference>
<organism evidence="1 2">
    <name type="scientific">Persea americana</name>
    <name type="common">Avocado</name>
    <dbReference type="NCBI Taxonomy" id="3435"/>
    <lineage>
        <taxon>Eukaryota</taxon>
        <taxon>Viridiplantae</taxon>
        <taxon>Streptophyta</taxon>
        <taxon>Embryophyta</taxon>
        <taxon>Tracheophyta</taxon>
        <taxon>Spermatophyta</taxon>
        <taxon>Magnoliopsida</taxon>
        <taxon>Magnoliidae</taxon>
        <taxon>Laurales</taxon>
        <taxon>Lauraceae</taxon>
        <taxon>Persea</taxon>
    </lineage>
</organism>
<keyword evidence="2" id="KW-1185">Reference proteome</keyword>
<gene>
    <name evidence="1" type="ORF">MRB53_022141</name>
</gene>
<proteinExistence type="predicted"/>
<name>A0ACC2L626_PERAE</name>
<protein>
    <submittedName>
        <fullName evidence="1">Uncharacterized protein</fullName>
    </submittedName>
</protein>
<accession>A0ACC2L626</accession>
<dbReference type="Proteomes" id="UP001234297">
    <property type="component" value="Chromosome 7"/>
</dbReference>
<evidence type="ECO:0000313" key="1">
    <source>
        <dbReference type="EMBL" id="KAJ8628818.1"/>
    </source>
</evidence>
<sequence>MLCVSSVTPDYGMADSHVAQFTINLSGSLPKCSQKAKMLCNLENHSAFEEEFEREDSFKTEVSNSSGNVRRLDASDKSKDTRLYRLKLEEDVQALRQQLHEEMELQSVLQDSVKHAAVTLSCLSCLPYDVQELLSNIATLEGSVSQLEQQMVSLHFQLSQERNERRLVEYRMKQSSFQSLYLCSNNGETQVSSSHGTSENALLKLQHTSEDVSHQDRRDLPCDTSSRTSSTGSVAESVVDHSTFVQGKVRSMQVLQHEAVGKLNKDMPIRDLWNYPNQLSEEMVRCMKNIFISLADSSNVSCKSSMLDGLNSSLSPRGHLSNLSLWSHSESSVVESWKRSPQVDLQCNGDVLASENVFDPYRVSGKLSWADFGNYGLAVEVSWMSVGRKQLEYAAGALRRFKLLVEQLAKVNPAHLNNKEKLAFWINLYNALIMHAFLAYGVPRSDLKLFSLMQKAAYTVRGHSFNATTIEYQILKMRPPLHRPQTALLLALHKLKTSEEQTKFSIDCSEPLVAFALSCGMYSSPAVRIYTAGNIMEELQEAQHDFIRASVGVTRKGKLLVPKMLHCFARGFVDDANLAVWISQFLPPQQAAFVEQCISKRRTSTLKFLRPHIIWSPNPSLEISCQVMPLKERMMQAVLQLTSLLFKVYPLLNGMLVNKLK</sequence>